<gene>
    <name evidence="1" type="ORF">SB593_08550</name>
</gene>
<reference evidence="1 2" key="1">
    <citation type="journal article" date="2023" name="Front. Microbiol.">
        <title>Genomic analyses of Burkholderia respiratory isolates indicates two evolutionarily distinct B. anthina clades.</title>
        <authorList>
            <person name="Pham A."/>
            <person name="Volmer J.G."/>
            <person name="Chambers D.C."/>
            <person name="Smith D.J."/>
            <person name="Reid D.W."/>
            <person name="Burr L."/>
            <person name="Wells T.J."/>
        </authorList>
    </citation>
    <scope>NUCLEOTIDE SEQUENCE [LARGE SCALE GENOMIC DNA]</scope>
    <source>
        <strain evidence="1 2">BCCIQ07A</strain>
    </source>
</reference>
<protein>
    <recommendedName>
        <fullName evidence="3">Acyl carrier protein</fullName>
    </recommendedName>
</protein>
<dbReference type="EMBL" id="JAWRLE010000010">
    <property type="protein sequence ID" value="MEB2579009.1"/>
    <property type="molecule type" value="Genomic_DNA"/>
</dbReference>
<dbReference type="Proteomes" id="UP001304467">
    <property type="component" value="Unassembled WGS sequence"/>
</dbReference>
<evidence type="ECO:0000313" key="1">
    <source>
        <dbReference type="EMBL" id="MEB2579009.1"/>
    </source>
</evidence>
<organism evidence="1 2">
    <name type="scientific">Burkholderia anthinoferrum</name>
    <dbReference type="NCBI Taxonomy" id="3090833"/>
    <lineage>
        <taxon>Bacteria</taxon>
        <taxon>Pseudomonadati</taxon>
        <taxon>Pseudomonadota</taxon>
        <taxon>Betaproteobacteria</taxon>
        <taxon>Burkholderiales</taxon>
        <taxon>Burkholderiaceae</taxon>
        <taxon>Burkholderia</taxon>
    </lineage>
</organism>
<evidence type="ECO:0000313" key="2">
    <source>
        <dbReference type="Proteomes" id="UP001304467"/>
    </source>
</evidence>
<name>A0ABU5WJ43_9BURK</name>
<sequence>MEAEARPVPSKKEIIETVIDIFVREIGFVERSEISKDTDILGDFKIDHDDITMFITMTFKHFNIPVFIEDDFPLTIEGVSDFIFDYISLGRRDEDPRDKQGLWGKFLKWISL</sequence>
<accession>A0ABU5WJ43</accession>
<comment type="caution">
    <text evidence="1">The sequence shown here is derived from an EMBL/GenBank/DDBJ whole genome shotgun (WGS) entry which is preliminary data.</text>
</comment>
<dbReference type="RefSeq" id="WP_143328689.1">
    <property type="nucleotide sequence ID" value="NZ_JAWRKY010000015.1"/>
</dbReference>
<proteinExistence type="predicted"/>
<keyword evidence="2" id="KW-1185">Reference proteome</keyword>
<evidence type="ECO:0008006" key="3">
    <source>
        <dbReference type="Google" id="ProtNLM"/>
    </source>
</evidence>